<dbReference type="InterPro" id="IPR049980">
    <property type="entry name" value="LTA4H_cat"/>
</dbReference>
<dbReference type="AlphaFoldDB" id="A0AAD2K551"/>
<feature type="active site" description="Proton donor" evidence="9">
    <location>
        <position position="416"/>
    </location>
</feature>
<sequence>MSPLSHLTSTMSDLDPTTESNYQDVSSEHVSIFWNVDFKTQIIAGSVTHRMNVLGDNVSEAIFDTSDLEISQVAVNGDSATYNLKPKHSVMGSALHVLLPSGLRPGAKIEVSIAYKTSPENTALQWLDPEQTQGKQFPYLFSQCQPIYARALLPVQDTPSVKITYAAEVTAVLPVLLSAIRVSPPSDGPAHDGKVIGEDAVTYRYSQPVPIPSYLIAIASGNVRYRPFASLPERAWTSGVWAEPELMDASFWEFSEHTAKWVTAIGNHIWHFPNAIADSSRPPRILWCPTNLVFSICLSFRRLFLMAEWKTPLLAGDRTLVDVVAHELAHSWFGNGVTHAHASHFWLNEGWTVWMERLLLQYIHKSPAARGFSYIIGAKALADDLKLHQDQPRYQRLVIPFTRGEDPDDSYSRVPYDKGATLLLHLEQTLGGLDVFLPYVKDYVSTFIGSSITTEQWKDHLYGFFAKQGDKIELLDTVDWDAWLNGEGTKLPVELTFDQTLAQAAYALADRWAASDDLSQFVQADLGGFSSTQKIVFLERLQGLAPLSKEHIIQIGTVYGLAETPNAEIRLRFYGLALSPATPEAALYYVKAAANWVIGADGTGVIKGRMKFCRPVLRSVHRIDPEMAMEIWSANKHSFHPIARRLVDKDLGLFESD</sequence>
<dbReference type="InterPro" id="IPR027268">
    <property type="entry name" value="Peptidase_M4/M1_CTD_sf"/>
</dbReference>
<keyword evidence="3" id="KW-0963">Cytoplasm</keyword>
<dbReference type="InterPro" id="IPR016024">
    <property type="entry name" value="ARM-type_fold"/>
</dbReference>
<reference evidence="13" key="1">
    <citation type="submission" date="2023-11" db="EMBL/GenBank/DDBJ databases">
        <authorList>
            <person name="De Vega J J."/>
            <person name="De Vega J J."/>
        </authorList>
    </citation>
    <scope>NUCLEOTIDE SEQUENCE</scope>
</reference>
<dbReference type="PANTHER" id="PTHR45726">
    <property type="entry name" value="LEUKOTRIENE A-4 HYDROLASE"/>
    <property type="match status" value="1"/>
</dbReference>
<evidence type="ECO:0000256" key="7">
    <source>
        <dbReference type="ARBA" id="ARBA00022833"/>
    </source>
</evidence>
<dbReference type="InterPro" id="IPR001930">
    <property type="entry name" value="Peptidase_M1"/>
</dbReference>
<keyword evidence="8" id="KW-0482">Metalloprotease</keyword>
<evidence type="ECO:0000256" key="9">
    <source>
        <dbReference type="PIRSR" id="PIRSR634015-1"/>
    </source>
</evidence>
<dbReference type="InterPro" id="IPR038502">
    <property type="entry name" value="M1_LTA-4_hydro/amino_C_sf"/>
</dbReference>
<evidence type="ECO:0000256" key="4">
    <source>
        <dbReference type="ARBA" id="ARBA00022670"/>
    </source>
</evidence>
<organism evidence="13 14">
    <name type="scientific">Mycena citricolor</name>
    <dbReference type="NCBI Taxonomy" id="2018698"/>
    <lineage>
        <taxon>Eukaryota</taxon>
        <taxon>Fungi</taxon>
        <taxon>Dikarya</taxon>
        <taxon>Basidiomycota</taxon>
        <taxon>Agaricomycotina</taxon>
        <taxon>Agaricomycetes</taxon>
        <taxon>Agaricomycetidae</taxon>
        <taxon>Agaricales</taxon>
        <taxon>Marasmiineae</taxon>
        <taxon>Mycenaceae</taxon>
        <taxon>Mycena</taxon>
    </lineage>
</organism>
<evidence type="ECO:0000256" key="3">
    <source>
        <dbReference type="ARBA" id="ARBA00022490"/>
    </source>
</evidence>
<feature type="region of interest" description="Disordered" evidence="11">
    <location>
        <begin position="1"/>
        <end position="21"/>
    </location>
</feature>
<name>A0AAD2K551_9AGAR</name>
<gene>
    <name evidence="13" type="ORF">MYCIT1_LOCUS29971</name>
</gene>
<comment type="subcellular location">
    <subcellularLocation>
        <location evidence="1">Cytoplasm</location>
    </subcellularLocation>
</comment>
<evidence type="ECO:0000256" key="2">
    <source>
        <dbReference type="ARBA" id="ARBA00010136"/>
    </source>
</evidence>
<dbReference type="GO" id="GO:0004177">
    <property type="term" value="F:aminopeptidase activity"/>
    <property type="evidence" value="ECO:0007669"/>
    <property type="project" value="TreeGrafter"/>
</dbReference>
<evidence type="ECO:0000256" key="10">
    <source>
        <dbReference type="PIRSR" id="PIRSR634015-3"/>
    </source>
</evidence>
<dbReference type="GO" id="GO:0008270">
    <property type="term" value="F:zinc ion binding"/>
    <property type="evidence" value="ECO:0007669"/>
    <property type="project" value="InterPro"/>
</dbReference>
<comment type="caution">
    <text evidence="13">The sequence shown here is derived from an EMBL/GenBank/DDBJ whole genome shotgun (WGS) entry which is preliminary data.</text>
</comment>
<evidence type="ECO:0000256" key="5">
    <source>
        <dbReference type="ARBA" id="ARBA00022723"/>
    </source>
</evidence>
<dbReference type="Gene3D" id="1.10.390.10">
    <property type="entry name" value="Neutral Protease Domain 2"/>
    <property type="match status" value="1"/>
</dbReference>
<protein>
    <recommendedName>
        <fullName evidence="12">Peptidase M1 leukotriene A4 hydrolase/aminopeptidase C-terminal domain-containing protein</fullName>
    </recommendedName>
</protein>
<feature type="binding site" evidence="10">
    <location>
        <position position="349"/>
    </location>
    <ligand>
        <name>Zn(2+)</name>
        <dbReference type="ChEBI" id="CHEBI:29105"/>
        <note>catalytic</note>
    </ligand>
</feature>
<dbReference type="FunFam" id="2.60.40.1730:FF:000004">
    <property type="entry name" value="Leukotriene A(4) hydrolase"/>
    <property type="match status" value="1"/>
</dbReference>
<feature type="domain" description="Peptidase M1 leukotriene A4 hydrolase/aminopeptidase C-terminal" evidence="12">
    <location>
        <begin position="500"/>
        <end position="651"/>
    </location>
</feature>
<dbReference type="GO" id="GO:0008237">
    <property type="term" value="F:metallopeptidase activity"/>
    <property type="evidence" value="ECO:0007669"/>
    <property type="project" value="UniProtKB-KW"/>
</dbReference>
<dbReference type="Gene3D" id="2.60.40.1730">
    <property type="entry name" value="tricorn interacting facor f3 domain"/>
    <property type="match status" value="1"/>
</dbReference>
<keyword evidence="7 10" id="KW-0862">Zinc</keyword>
<dbReference type="Pfam" id="PF01433">
    <property type="entry name" value="Peptidase_M1"/>
    <property type="match status" value="1"/>
</dbReference>
<dbReference type="InterPro" id="IPR045357">
    <property type="entry name" value="Aminopeptidase_N-like_N"/>
</dbReference>
<feature type="active site" description="Proton acceptor" evidence="9">
    <location>
        <position position="327"/>
    </location>
</feature>
<dbReference type="SMART" id="SM01263">
    <property type="entry name" value="Leuk-A4-hydro_C"/>
    <property type="match status" value="1"/>
</dbReference>
<dbReference type="InterPro" id="IPR034015">
    <property type="entry name" value="M1_LTA4H"/>
</dbReference>
<dbReference type="Pfam" id="PF09127">
    <property type="entry name" value="Leuk-A4-hydro_C"/>
    <property type="match status" value="1"/>
</dbReference>
<dbReference type="CDD" id="cd09599">
    <property type="entry name" value="M1_LTA4H"/>
    <property type="match status" value="1"/>
</dbReference>
<keyword evidence="4" id="KW-0645">Protease</keyword>
<dbReference type="InterPro" id="IPR014782">
    <property type="entry name" value="Peptidase_M1_dom"/>
</dbReference>
<evidence type="ECO:0000256" key="11">
    <source>
        <dbReference type="SAM" id="MobiDB-lite"/>
    </source>
</evidence>
<keyword evidence="6" id="KW-0378">Hydrolase</keyword>
<evidence type="ECO:0000313" key="14">
    <source>
        <dbReference type="Proteomes" id="UP001295794"/>
    </source>
</evidence>
<feature type="binding site" evidence="10">
    <location>
        <position position="330"/>
    </location>
    <ligand>
        <name>Zn(2+)</name>
        <dbReference type="ChEBI" id="CHEBI:29105"/>
        <note>catalytic</note>
    </ligand>
</feature>
<dbReference type="Pfam" id="PF17900">
    <property type="entry name" value="Peptidase_M1_N"/>
    <property type="match status" value="1"/>
</dbReference>
<evidence type="ECO:0000256" key="8">
    <source>
        <dbReference type="ARBA" id="ARBA00023049"/>
    </source>
</evidence>
<dbReference type="PANTHER" id="PTHR45726:SF3">
    <property type="entry name" value="LEUKOTRIENE A-4 HYDROLASE"/>
    <property type="match status" value="1"/>
</dbReference>
<dbReference type="Gene3D" id="3.30.2010.30">
    <property type="match status" value="1"/>
</dbReference>
<dbReference type="Proteomes" id="UP001295794">
    <property type="component" value="Unassembled WGS sequence"/>
</dbReference>
<dbReference type="InterPro" id="IPR042097">
    <property type="entry name" value="Aminopeptidase_N-like_N_sf"/>
</dbReference>
<comment type="cofactor">
    <cofactor evidence="10">
        <name>Zn(2+)</name>
        <dbReference type="ChEBI" id="CHEBI:29105"/>
    </cofactor>
    <text evidence="10">Binds 1 zinc ion per subunit.</text>
</comment>
<evidence type="ECO:0000256" key="6">
    <source>
        <dbReference type="ARBA" id="ARBA00022801"/>
    </source>
</evidence>
<feature type="binding site" evidence="10">
    <location>
        <position position="326"/>
    </location>
    <ligand>
        <name>Zn(2+)</name>
        <dbReference type="ChEBI" id="CHEBI:29105"/>
        <note>catalytic</note>
    </ligand>
</feature>
<comment type="similarity">
    <text evidence="2">Belongs to the peptidase M1 family.</text>
</comment>
<dbReference type="EMBL" id="CAVNYO010000440">
    <property type="protein sequence ID" value="CAK5279730.1"/>
    <property type="molecule type" value="Genomic_DNA"/>
</dbReference>
<accession>A0AAD2K551</accession>
<dbReference type="PRINTS" id="PR00756">
    <property type="entry name" value="ALADIPTASE"/>
</dbReference>
<dbReference type="SUPFAM" id="SSF55486">
    <property type="entry name" value="Metalloproteases ('zincins'), catalytic domain"/>
    <property type="match status" value="1"/>
</dbReference>
<dbReference type="InterPro" id="IPR015211">
    <property type="entry name" value="Peptidase_M1_C"/>
</dbReference>
<dbReference type="SUPFAM" id="SSF48371">
    <property type="entry name" value="ARM repeat"/>
    <property type="match status" value="1"/>
</dbReference>
<dbReference type="GO" id="GO:0006508">
    <property type="term" value="P:proteolysis"/>
    <property type="evidence" value="ECO:0007669"/>
    <property type="project" value="UniProtKB-KW"/>
</dbReference>
<dbReference type="GO" id="GO:0004301">
    <property type="term" value="F:epoxide hydrolase activity"/>
    <property type="evidence" value="ECO:0007669"/>
    <property type="project" value="TreeGrafter"/>
</dbReference>
<evidence type="ECO:0000256" key="1">
    <source>
        <dbReference type="ARBA" id="ARBA00004496"/>
    </source>
</evidence>
<evidence type="ECO:0000259" key="12">
    <source>
        <dbReference type="SMART" id="SM01263"/>
    </source>
</evidence>
<dbReference type="SUPFAM" id="SSF63737">
    <property type="entry name" value="Leukotriene A4 hydrolase N-terminal domain"/>
    <property type="match status" value="1"/>
</dbReference>
<dbReference type="GO" id="GO:0005829">
    <property type="term" value="C:cytosol"/>
    <property type="evidence" value="ECO:0007669"/>
    <property type="project" value="TreeGrafter"/>
</dbReference>
<keyword evidence="5 10" id="KW-0479">Metal-binding</keyword>
<dbReference type="Gene3D" id="1.25.40.320">
    <property type="entry name" value="Peptidase M1, leukotriene A4 hydrolase/aminopeptidase C-terminal domain"/>
    <property type="match status" value="1"/>
</dbReference>
<keyword evidence="14" id="KW-1185">Reference proteome</keyword>
<proteinExistence type="inferred from homology"/>
<evidence type="ECO:0000313" key="13">
    <source>
        <dbReference type="EMBL" id="CAK5279730.1"/>
    </source>
</evidence>